<evidence type="ECO:0000313" key="4">
    <source>
        <dbReference type="Proteomes" id="UP000231912"/>
    </source>
</evidence>
<dbReference type="AlphaFoldDB" id="A0A2M9ZGQ7"/>
<dbReference type="GO" id="GO:0016747">
    <property type="term" value="F:acyltransferase activity, transferring groups other than amino-acyl groups"/>
    <property type="evidence" value="ECO:0007669"/>
    <property type="project" value="InterPro"/>
</dbReference>
<dbReference type="PANTHER" id="PTHR31435:SF9">
    <property type="entry name" value="PROTEIN NATD1"/>
    <property type="match status" value="1"/>
</dbReference>
<dbReference type="CDD" id="cd04301">
    <property type="entry name" value="NAT_SF"/>
    <property type="match status" value="1"/>
</dbReference>
<gene>
    <name evidence="3" type="ORF">CH371_05935</name>
</gene>
<dbReference type="RefSeq" id="WP_100758014.1">
    <property type="nucleotide sequence ID" value="NZ_NPDT01000001.1"/>
</dbReference>
<dbReference type="InterPro" id="IPR045057">
    <property type="entry name" value="Gcn5-rel_NAT"/>
</dbReference>
<dbReference type="PANTHER" id="PTHR31435">
    <property type="entry name" value="PROTEIN NATD1"/>
    <property type="match status" value="1"/>
</dbReference>
<accession>A0A2M9ZGQ7</accession>
<dbReference type="PROSITE" id="PS51186">
    <property type="entry name" value="GNAT"/>
    <property type="match status" value="1"/>
</dbReference>
<dbReference type="InterPro" id="IPR016181">
    <property type="entry name" value="Acyl_CoA_acyltransferase"/>
</dbReference>
<organism evidence="3 4">
    <name type="scientific">Leptospira wolffii</name>
    <dbReference type="NCBI Taxonomy" id="409998"/>
    <lineage>
        <taxon>Bacteria</taxon>
        <taxon>Pseudomonadati</taxon>
        <taxon>Spirochaetota</taxon>
        <taxon>Spirochaetia</taxon>
        <taxon>Leptospirales</taxon>
        <taxon>Leptospiraceae</taxon>
        <taxon>Leptospira</taxon>
    </lineage>
</organism>
<reference evidence="3 4" key="1">
    <citation type="submission" date="2017-07" db="EMBL/GenBank/DDBJ databases">
        <title>Leptospira spp. isolated from tropical soils.</title>
        <authorList>
            <person name="Thibeaux R."/>
            <person name="Iraola G."/>
            <person name="Ferres I."/>
            <person name="Bierque E."/>
            <person name="Girault D."/>
            <person name="Soupe-Gilbert M.-E."/>
            <person name="Picardeau M."/>
            <person name="Goarant C."/>
        </authorList>
    </citation>
    <scope>NUCLEOTIDE SEQUENCE [LARGE SCALE GENOMIC DNA]</scope>
    <source>
        <strain evidence="3 4">FH2-C-A2</strain>
    </source>
</reference>
<comment type="caution">
    <text evidence="3">The sequence shown here is derived from an EMBL/GenBank/DDBJ whole genome shotgun (WGS) entry which is preliminary data.</text>
</comment>
<dbReference type="SUPFAM" id="SSF55729">
    <property type="entry name" value="Acyl-CoA N-acyltransferases (Nat)"/>
    <property type="match status" value="1"/>
</dbReference>
<feature type="domain" description="N-acetyltransferase" evidence="1">
    <location>
        <begin position="1"/>
        <end position="92"/>
    </location>
</feature>
<dbReference type="PROSITE" id="PS51729">
    <property type="entry name" value="GNAT_YJDJ"/>
    <property type="match status" value="1"/>
</dbReference>
<dbReference type="Proteomes" id="UP000231912">
    <property type="component" value="Unassembled WGS sequence"/>
</dbReference>
<keyword evidence="3" id="KW-0808">Transferase</keyword>
<evidence type="ECO:0000259" key="2">
    <source>
        <dbReference type="PROSITE" id="PS51729"/>
    </source>
</evidence>
<dbReference type="Gene3D" id="3.40.630.30">
    <property type="match status" value="1"/>
</dbReference>
<name>A0A2M9ZGQ7_9LEPT</name>
<dbReference type="InterPro" id="IPR031165">
    <property type="entry name" value="GNAT_YJDJ"/>
</dbReference>
<protein>
    <submittedName>
        <fullName evidence="3">GNAT family N-acetyltransferase</fullName>
    </submittedName>
</protein>
<proteinExistence type="predicted"/>
<sequence length="92" mass="10494">MSSVIQDSSAKKFFLQEDGKEAHLMYREIGNAAWDLYHTFVPPEFRGRGIAGLLAEAAIQEAKKNGRKIVPSCSFVQTYLKRHPEYNDMVME</sequence>
<evidence type="ECO:0000259" key="1">
    <source>
        <dbReference type="PROSITE" id="PS51186"/>
    </source>
</evidence>
<dbReference type="InterPro" id="IPR000182">
    <property type="entry name" value="GNAT_dom"/>
</dbReference>
<feature type="domain" description="N-acetyltransferase" evidence="2">
    <location>
        <begin position="5"/>
        <end position="91"/>
    </location>
</feature>
<dbReference type="EMBL" id="NPDT01000001">
    <property type="protein sequence ID" value="PJZ67554.1"/>
    <property type="molecule type" value="Genomic_DNA"/>
</dbReference>
<dbReference type="Pfam" id="PF14542">
    <property type="entry name" value="Acetyltransf_CG"/>
    <property type="match status" value="1"/>
</dbReference>
<evidence type="ECO:0000313" key="3">
    <source>
        <dbReference type="EMBL" id="PJZ67554.1"/>
    </source>
</evidence>